<dbReference type="SUPFAM" id="SSF53271">
    <property type="entry name" value="PRTase-like"/>
    <property type="match status" value="1"/>
</dbReference>
<protein>
    <recommendedName>
        <fullName evidence="2">orotate phosphoribosyltransferase</fullName>
        <ecNumber evidence="2">2.4.2.10</ecNumber>
    </recommendedName>
</protein>
<dbReference type="GO" id="GO:0044205">
    <property type="term" value="P:'de novo' UMP biosynthetic process"/>
    <property type="evidence" value="ECO:0007669"/>
    <property type="project" value="UniProtKB-UniPathway"/>
</dbReference>
<proteinExistence type="inferred from homology"/>
<dbReference type="InterPro" id="IPR029057">
    <property type="entry name" value="PRTase-like"/>
</dbReference>
<name>A0A0F9C547_9ZZZZ</name>
<comment type="pathway">
    <text evidence="1">Pyrimidine metabolism; UMP biosynthesis via de novo pathway; UMP from orotate: step 1/2.</text>
</comment>
<dbReference type="HAMAP" id="MF_01208">
    <property type="entry name" value="PyrE"/>
    <property type="match status" value="1"/>
</dbReference>
<accession>A0A0F9C547</accession>
<sequence length="200" mass="22096">MARALKSQCVLVFGRERQNEPQRTGSEDQKIAYLEGEFELRSGKKSNYYLDKYLFETEPIILIAIASMLADYAFPWTGLRSESSYATVVAGMELGGVALATATSIDCHLPFIIVRKTPKDGTNYGTNYEGTLNSSDKVLLIEDVVTTGEQIIKAAKFINETRATIQRIVAVIDRQQGACENIINAGFEFHALFTIADLGI</sequence>
<dbReference type="AlphaFoldDB" id="A0A0F9C547"/>
<dbReference type="EMBL" id="LAZR01048492">
    <property type="protein sequence ID" value="KKK91801.1"/>
    <property type="molecule type" value="Genomic_DNA"/>
</dbReference>
<evidence type="ECO:0000256" key="1">
    <source>
        <dbReference type="ARBA" id="ARBA00004889"/>
    </source>
</evidence>
<evidence type="ECO:0000259" key="6">
    <source>
        <dbReference type="Pfam" id="PF00156"/>
    </source>
</evidence>
<organism evidence="7">
    <name type="scientific">marine sediment metagenome</name>
    <dbReference type="NCBI Taxonomy" id="412755"/>
    <lineage>
        <taxon>unclassified sequences</taxon>
        <taxon>metagenomes</taxon>
        <taxon>ecological metagenomes</taxon>
    </lineage>
</organism>
<dbReference type="Pfam" id="PF00156">
    <property type="entry name" value="Pribosyltran"/>
    <property type="match status" value="1"/>
</dbReference>
<keyword evidence="4" id="KW-0808">Transferase</keyword>
<dbReference type="NCBIfam" id="TIGR00336">
    <property type="entry name" value="pyrE"/>
    <property type="match status" value="1"/>
</dbReference>
<dbReference type="UniPathway" id="UPA00070">
    <property type="reaction ID" value="UER00119"/>
</dbReference>
<dbReference type="GO" id="GO:0004588">
    <property type="term" value="F:orotate phosphoribosyltransferase activity"/>
    <property type="evidence" value="ECO:0007669"/>
    <property type="project" value="UniProtKB-EC"/>
</dbReference>
<keyword evidence="3" id="KW-0328">Glycosyltransferase</keyword>
<dbReference type="PANTHER" id="PTHR19278">
    <property type="entry name" value="OROTATE PHOSPHORIBOSYLTRANSFERASE"/>
    <property type="match status" value="1"/>
</dbReference>
<dbReference type="GO" id="GO:0019856">
    <property type="term" value="P:pyrimidine nucleobase biosynthetic process"/>
    <property type="evidence" value="ECO:0007669"/>
    <property type="project" value="TreeGrafter"/>
</dbReference>
<dbReference type="InterPro" id="IPR023031">
    <property type="entry name" value="OPRT"/>
</dbReference>
<dbReference type="InterPro" id="IPR000836">
    <property type="entry name" value="PRTase_dom"/>
</dbReference>
<dbReference type="PANTHER" id="PTHR19278:SF9">
    <property type="entry name" value="URIDINE 5'-MONOPHOSPHATE SYNTHASE"/>
    <property type="match status" value="1"/>
</dbReference>
<feature type="domain" description="Phosphoribosyltransferase" evidence="6">
    <location>
        <begin position="87"/>
        <end position="178"/>
    </location>
</feature>
<evidence type="ECO:0000313" key="7">
    <source>
        <dbReference type="EMBL" id="KKK91801.1"/>
    </source>
</evidence>
<dbReference type="Gene3D" id="3.40.50.2020">
    <property type="match status" value="1"/>
</dbReference>
<dbReference type="InterPro" id="IPR004467">
    <property type="entry name" value="Or_phspho_trans_dom"/>
</dbReference>
<gene>
    <name evidence="7" type="ORF">LCGC14_2709300</name>
</gene>
<evidence type="ECO:0000256" key="2">
    <source>
        <dbReference type="ARBA" id="ARBA00011971"/>
    </source>
</evidence>
<reference evidence="7" key="1">
    <citation type="journal article" date="2015" name="Nature">
        <title>Complex archaea that bridge the gap between prokaryotes and eukaryotes.</title>
        <authorList>
            <person name="Spang A."/>
            <person name="Saw J.H."/>
            <person name="Jorgensen S.L."/>
            <person name="Zaremba-Niedzwiedzka K."/>
            <person name="Martijn J."/>
            <person name="Lind A.E."/>
            <person name="van Eijk R."/>
            <person name="Schleper C."/>
            <person name="Guy L."/>
            <person name="Ettema T.J."/>
        </authorList>
    </citation>
    <scope>NUCLEOTIDE SEQUENCE</scope>
</reference>
<evidence type="ECO:0000256" key="4">
    <source>
        <dbReference type="ARBA" id="ARBA00022679"/>
    </source>
</evidence>
<evidence type="ECO:0000256" key="3">
    <source>
        <dbReference type="ARBA" id="ARBA00022676"/>
    </source>
</evidence>
<dbReference type="EC" id="2.4.2.10" evidence="2"/>
<comment type="caution">
    <text evidence="7">The sequence shown here is derived from an EMBL/GenBank/DDBJ whole genome shotgun (WGS) entry which is preliminary data.</text>
</comment>
<dbReference type="CDD" id="cd06223">
    <property type="entry name" value="PRTases_typeI"/>
    <property type="match status" value="1"/>
</dbReference>
<keyword evidence="5" id="KW-0665">Pyrimidine biosynthesis</keyword>
<evidence type="ECO:0000256" key="5">
    <source>
        <dbReference type="ARBA" id="ARBA00022975"/>
    </source>
</evidence>